<dbReference type="InterPro" id="IPR041682">
    <property type="entry name" value="AAA_14"/>
</dbReference>
<keyword evidence="3" id="KW-1185">Reference proteome</keyword>
<evidence type="ECO:0000313" key="2">
    <source>
        <dbReference type="EMBL" id="GGI27435.1"/>
    </source>
</evidence>
<reference evidence="3" key="1">
    <citation type="journal article" date="2019" name="Int. J. Syst. Evol. Microbiol.">
        <title>The Global Catalogue of Microorganisms (GCM) 10K type strain sequencing project: providing services to taxonomists for standard genome sequencing and annotation.</title>
        <authorList>
            <consortium name="The Broad Institute Genomics Platform"/>
            <consortium name="The Broad Institute Genome Sequencing Center for Infectious Disease"/>
            <person name="Wu L."/>
            <person name="Ma J."/>
        </authorList>
    </citation>
    <scope>NUCLEOTIDE SEQUENCE [LARGE SCALE GENOMIC DNA]</scope>
    <source>
        <strain evidence="3">CCM 8939</strain>
    </source>
</reference>
<protein>
    <submittedName>
        <fullName evidence="2">ATPase</fullName>
    </submittedName>
</protein>
<dbReference type="PANTHER" id="PTHR43566">
    <property type="entry name" value="CONSERVED PROTEIN"/>
    <property type="match status" value="1"/>
</dbReference>
<dbReference type="PANTHER" id="PTHR43566:SF1">
    <property type="entry name" value="AAA+ ATPASE DOMAIN-CONTAINING PROTEIN"/>
    <property type="match status" value="1"/>
</dbReference>
<proteinExistence type="predicted"/>
<dbReference type="Proteomes" id="UP000645390">
    <property type="component" value="Unassembled WGS sequence"/>
</dbReference>
<dbReference type="InterPro" id="IPR025420">
    <property type="entry name" value="DUF4143"/>
</dbReference>
<dbReference type="Pfam" id="PF13173">
    <property type="entry name" value="AAA_14"/>
    <property type="match status" value="1"/>
</dbReference>
<sequence>MIERDLNSVIKSKFFKGKAIILTGARQVGKTTLLKQLVKETELPFVFLNCDEAEVRNTLENTSVERLKSIIGNNKIIFIDEAQRVNGIGLTLKIIVDNFADIQLLVTGSSSLELATGIKEPLTGRKFEYNLFPFSISELANDKNLLAEEQALEKRLIYGSYPDAINYPGEEKELLLNLTNSYLFKDILSLTSIRKPIQLEKLVQALALQMGHEVSYQELGQIIDADKQTVEKYIDLLEQCFVIFKLTAFSKNLRNEIKKSRKIYFYDNGIRNALIQNFSSLALRQDTGALFENYIIAEFIKKNNNKRRFAKYYFWRSFQQQEIDLIEEVDGNINAMEIKWNENKKVKFPTTFTDAYLINTTSVINKKNYSSFLI</sequence>
<dbReference type="SMART" id="SM00382">
    <property type="entry name" value="AAA"/>
    <property type="match status" value="1"/>
</dbReference>
<dbReference type="SUPFAM" id="SSF52540">
    <property type="entry name" value="P-loop containing nucleoside triphosphate hydrolases"/>
    <property type="match status" value="1"/>
</dbReference>
<accession>A0ABQ2BN36</accession>
<gene>
    <name evidence="2" type="ORF">GCM10008119_27640</name>
</gene>
<evidence type="ECO:0000259" key="1">
    <source>
        <dbReference type="SMART" id="SM00382"/>
    </source>
</evidence>
<dbReference type="RefSeq" id="WP_188415425.1">
    <property type="nucleotide sequence ID" value="NZ_BMDJ01000008.1"/>
</dbReference>
<dbReference type="InterPro" id="IPR003593">
    <property type="entry name" value="AAA+_ATPase"/>
</dbReference>
<dbReference type="Pfam" id="PF13635">
    <property type="entry name" value="DUF4143"/>
    <property type="match status" value="1"/>
</dbReference>
<dbReference type="EMBL" id="BMDJ01000008">
    <property type="protein sequence ID" value="GGI27435.1"/>
    <property type="molecule type" value="Genomic_DNA"/>
</dbReference>
<evidence type="ECO:0000313" key="3">
    <source>
        <dbReference type="Proteomes" id="UP000645390"/>
    </source>
</evidence>
<organism evidence="2 3">
    <name type="scientific">Pedobacter mendelii</name>
    <dbReference type="NCBI Taxonomy" id="1908240"/>
    <lineage>
        <taxon>Bacteria</taxon>
        <taxon>Pseudomonadati</taxon>
        <taxon>Bacteroidota</taxon>
        <taxon>Sphingobacteriia</taxon>
        <taxon>Sphingobacteriales</taxon>
        <taxon>Sphingobacteriaceae</taxon>
        <taxon>Pedobacter</taxon>
    </lineage>
</organism>
<name>A0ABQ2BN36_9SPHI</name>
<dbReference type="Gene3D" id="3.40.50.300">
    <property type="entry name" value="P-loop containing nucleotide triphosphate hydrolases"/>
    <property type="match status" value="1"/>
</dbReference>
<comment type="caution">
    <text evidence="2">The sequence shown here is derived from an EMBL/GenBank/DDBJ whole genome shotgun (WGS) entry which is preliminary data.</text>
</comment>
<dbReference type="InterPro" id="IPR027417">
    <property type="entry name" value="P-loop_NTPase"/>
</dbReference>
<feature type="domain" description="AAA+ ATPase" evidence="1">
    <location>
        <begin position="16"/>
        <end position="132"/>
    </location>
</feature>